<feature type="compositionally biased region" description="Pro residues" evidence="1">
    <location>
        <begin position="126"/>
        <end position="135"/>
    </location>
</feature>
<feature type="region of interest" description="Disordered" evidence="1">
    <location>
        <begin position="1"/>
        <end position="183"/>
    </location>
</feature>
<organism evidence="2">
    <name type="scientific">uncultured Acidimicrobiales bacterium</name>
    <dbReference type="NCBI Taxonomy" id="310071"/>
    <lineage>
        <taxon>Bacteria</taxon>
        <taxon>Bacillati</taxon>
        <taxon>Actinomycetota</taxon>
        <taxon>Acidimicrobiia</taxon>
        <taxon>Acidimicrobiales</taxon>
        <taxon>environmental samples</taxon>
    </lineage>
</organism>
<reference evidence="2" key="1">
    <citation type="submission" date="2020-02" db="EMBL/GenBank/DDBJ databases">
        <authorList>
            <person name="Meier V. D."/>
        </authorList>
    </citation>
    <scope>NUCLEOTIDE SEQUENCE</scope>
    <source>
        <strain evidence="2">AVDCRST_MAG76</strain>
    </source>
</reference>
<proteinExistence type="predicted"/>
<name>A0A6J4H8Q9_9ACTN</name>
<accession>A0A6J4H8Q9</accession>
<evidence type="ECO:0000313" key="2">
    <source>
        <dbReference type="EMBL" id="CAA9216921.1"/>
    </source>
</evidence>
<evidence type="ECO:0000256" key="1">
    <source>
        <dbReference type="SAM" id="MobiDB-lite"/>
    </source>
</evidence>
<dbReference type="EMBL" id="CADCSZ010000031">
    <property type="protein sequence ID" value="CAA9216921.1"/>
    <property type="molecule type" value="Genomic_DNA"/>
</dbReference>
<gene>
    <name evidence="2" type="ORF">AVDCRST_MAG76-460</name>
</gene>
<feature type="non-terminal residue" evidence="2">
    <location>
        <position position="1"/>
    </location>
</feature>
<sequence>GTRSTVARPGLQAGRRTSRLRAQRQAHRPTGGAHSEEQGHPFVAAVRRRAPLRRGQAVLQAGSRLAAPDRRGPAAAQLTPDQASDHRCPLRRHPPARRAGPVPPPGAGDHPPRGAMVVHRDHRHPQPAPLAPEPGPSRCHRPVGCDPARSRGVRSRPGRRERGDPLRPVGTIAPSGPRQPGSL</sequence>
<protein>
    <submittedName>
        <fullName evidence="2">Uncharacterized protein</fullName>
    </submittedName>
</protein>
<dbReference type="AlphaFoldDB" id="A0A6J4H8Q9"/>
<feature type="non-terminal residue" evidence="2">
    <location>
        <position position="183"/>
    </location>
</feature>
<feature type="compositionally biased region" description="Basic residues" evidence="1">
    <location>
        <begin position="16"/>
        <end position="27"/>
    </location>
</feature>